<proteinExistence type="predicted"/>
<keyword evidence="2" id="KW-1185">Reference proteome</keyword>
<name>A0ACC0UAX6_9AGAM</name>
<dbReference type="EMBL" id="JAGFNK010000097">
    <property type="protein sequence ID" value="KAI9508242.1"/>
    <property type="molecule type" value="Genomic_DNA"/>
</dbReference>
<evidence type="ECO:0000313" key="1">
    <source>
        <dbReference type="EMBL" id="KAI9508242.1"/>
    </source>
</evidence>
<evidence type="ECO:0000313" key="2">
    <source>
        <dbReference type="Proteomes" id="UP001207468"/>
    </source>
</evidence>
<accession>A0ACC0UAX6</accession>
<gene>
    <name evidence="1" type="ORF">F5148DRAFT_932007</name>
</gene>
<reference evidence="1" key="1">
    <citation type="submission" date="2021-03" db="EMBL/GenBank/DDBJ databases">
        <title>Evolutionary priming and transition to the ectomycorrhizal habit in an iconic lineage of mushroom-forming fungi: is preadaptation a requirement?</title>
        <authorList>
            <consortium name="DOE Joint Genome Institute"/>
            <person name="Looney B.P."/>
            <person name="Miyauchi S."/>
            <person name="Morin E."/>
            <person name="Drula E."/>
            <person name="Courty P.E."/>
            <person name="Chicoki N."/>
            <person name="Fauchery L."/>
            <person name="Kohler A."/>
            <person name="Kuo A."/>
            <person name="LaButti K."/>
            <person name="Pangilinan J."/>
            <person name="Lipzen A."/>
            <person name="Riley R."/>
            <person name="Andreopoulos W."/>
            <person name="He G."/>
            <person name="Johnson J."/>
            <person name="Barry K.W."/>
            <person name="Grigoriev I.V."/>
            <person name="Nagy L."/>
            <person name="Hibbett D."/>
            <person name="Henrissat B."/>
            <person name="Matheny P.B."/>
            <person name="Labbe J."/>
            <person name="Martin A.F."/>
        </authorList>
    </citation>
    <scope>NUCLEOTIDE SEQUENCE</scope>
    <source>
        <strain evidence="1">BPL698</strain>
    </source>
</reference>
<sequence>MFASGAASSLSSYVILFYDYLLTLSMEVDRYWRAGSHTWASTLFLVLRYGALIGHVPLFYNVFADPCKTPHLIHILAFYHYIFVFVLTALTTVLLVMRVYALYFRNRWVLCLMSFEYVAAVLVACWAVVGIWSDATALHPNHRTAQLKAVAFSGLLVFDFTVFVLTVASSIRIWTRREPFIHRLVMDGLLYYGVIWNLNLLNIVVLAINPVLDLSTPMFTNILSVVMVSRLMLNLRDPNIFRQADRDGTLTTVVLDDN</sequence>
<comment type="caution">
    <text evidence="1">The sequence shown here is derived from an EMBL/GenBank/DDBJ whole genome shotgun (WGS) entry which is preliminary data.</text>
</comment>
<dbReference type="Proteomes" id="UP001207468">
    <property type="component" value="Unassembled WGS sequence"/>
</dbReference>
<protein>
    <submittedName>
        <fullName evidence="1">Uncharacterized protein</fullName>
    </submittedName>
</protein>
<organism evidence="1 2">
    <name type="scientific">Russula earlei</name>
    <dbReference type="NCBI Taxonomy" id="71964"/>
    <lineage>
        <taxon>Eukaryota</taxon>
        <taxon>Fungi</taxon>
        <taxon>Dikarya</taxon>
        <taxon>Basidiomycota</taxon>
        <taxon>Agaricomycotina</taxon>
        <taxon>Agaricomycetes</taxon>
        <taxon>Russulales</taxon>
        <taxon>Russulaceae</taxon>
        <taxon>Russula</taxon>
    </lineage>
</organism>